<comment type="caution">
    <text evidence="9">The sequence shown here is derived from an EMBL/GenBank/DDBJ whole genome shotgun (WGS) entry which is preliminary data.</text>
</comment>
<feature type="non-terminal residue" evidence="9">
    <location>
        <position position="1"/>
    </location>
</feature>
<organism evidence="9 10">
    <name type="scientific">Fragariocoptes setiger</name>
    <dbReference type="NCBI Taxonomy" id="1670756"/>
    <lineage>
        <taxon>Eukaryota</taxon>
        <taxon>Metazoa</taxon>
        <taxon>Ecdysozoa</taxon>
        <taxon>Arthropoda</taxon>
        <taxon>Chelicerata</taxon>
        <taxon>Arachnida</taxon>
        <taxon>Acari</taxon>
        <taxon>Acariformes</taxon>
        <taxon>Trombidiformes</taxon>
        <taxon>Prostigmata</taxon>
        <taxon>Eupodina</taxon>
        <taxon>Eriophyoidea</taxon>
        <taxon>Phytoptidae</taxon>
        <taxon>Fragariocoptes</taxon>
    </lineage>
</organism>
<gene>
    <name evidence="9" type="primary">dpysl3</name>
    <name evidence="9" type="ORF">GZH46_00677</name>
</gene>
<sequence length="600" mass="65198">MTDNAKKVPIHLQSSQNRLLIKNGRIVNDDSVYDADIFIENGIIAQIGHNLTVPGGVRVIDARSSSQGDVNYIIPGGIDSHTHLQSEFMGAKTADDYYSGSRAALAGGTTTFVNFAMTSPREPSLINAFERERRLADEVVCCDYTLHVVISKWIEGETEKEIAALVILQGVTSFKVFLCYDMQLSDKELISIFRTCSKYGAIVMAHCENGDIIEFNAKKLIENGVTGPEGHLYSRPECIEAEATKRASVLADQVGCPLLVAHVMSKSASDVIVQERSRGAVLFGETLGSALATDGTHYFNKCWRHAAAHVMSPPLRPDPTTGDHLMGMLAAGSLQIVGSDHCVFNAQQKALGENDFRKIPNGINGIEERMMIVWDKGVRTGKIDVCKFVALTSTNAAKMFNMYPKKGRIQVGSDADLVIWGKAPRIIRAENHQSKCDYNIFEGLKVESAPLVVVCAGRVVLDQTGLHVRQGCGRYVSKTPFAPLAFGALKVRNQLIPAKVDRSGALNDALASDLNDKLHIQVAAAGVDTRYAHNVSPRPGSSDSGDHGNDGYHSRSTKSGVRNMQDSTFKLSGEQIDDKNQRSNIRVSGQPPGGRSSGLW</sequence>
<feature type="domain" description="Amidohydrolase-related" evidence="8">
    <location>
        <begin position="72"/>
        <end position="460"/>
    </location>
</feature>
<comment type="catalytic activity">
    <reaction evidence="5">
        <text>5,6-dihydrouracil + H2O = 3-(carbamoylamino)propanoate + H(+)</text>
        <dbReference type="Rhea" id="RHEA:16121"/>
        <dbReference type="ChEBI" id="CHEBI:11892"/>
        <dbReference type="ChEBI" id="CHEBI:15377"/>
        <dbReference type="ChEBI" id="CHEBI:15378"/>
        <dbReference type="ChEBI" id="CHEBI:15901"/>
        <dbReference type="EC" id="3.5.2.2"/>
    </reaction>
</comment>
<keyword evidence="4" id="KW-0378">Hydrolase</keyword>
<dbReference type="InterPro" id="IPR011778">
    <property type="entry name" value="Hydantoinase/dihydroPyrase"/>
</dbReference>
<keyword evidence="10" id="KW-1185">Reference proteome</keyword>
<accession>A0ABQ7SBG9</accession>
<feature type="compositionally biased region" description="Gly residues" evidence="7">
    <location>
        <begin position="591"/>
        <end position="600"/>
    </location>
</feature>
<evidence type="ECO:0000256" key="6">
    <source>
        <dbReference type="ARBA" id="ARBA00039113"/>
    </source>
</evidence>
<keyword evidence="3" id="KW-0479">Metal-binding</keyword>
<dbReference type="SUPFAM" id="SSF51338">
    <property type="entry name" value="Composite domain of metallo-dependent hydrolases"/>
    <property type="match status" value="2"/>
</dbReference>
<dbReference type="NCBIfam" id="TIGR02033">
    <property type="entry name" value="D-hydantoinase"/>
    <property type="match status" value="1"/>
</dbReference>
<evidence type="ECO:0000256" key="3">
    <source>
        <dbReference type="ARBA" id="ARBA00022723"/>
    </source>
</evidence>
<dbReference type="EC" id="3.5.2.2" evidence="6"/>
<reference evidence="9 10" key="1">
    <citation type="submission" date="2020-10" db="EMBL/GenBank/DDBJ databases">
        <authorList>
            <person name="Klimov P.B."/>
            <person name="Dyachkov S.M."/>
            <person name="Chetverikov P.E."/>
        </authorList>
    </citation>
    <scope>NUCLEOTIDE SEQUENCE [LARGE SCALE GENOMIC DNA]</scope>
    <source>
        <strain evidence="9">BMOC 18-1129-001#AD2665</strain>
        <tissue evidence="9">Entire mites</tissue>
    </source>
</reference>
<comment type="similarity">
    <text evidence="2">Belongs to the metallo-dependent hydrolases superfamily. Hydantoinase/dihydropyrimidinase family.</text>
</comment>
<evidence type="ECO:0000256" key="2">
    <source>
        <dbReference type="ARBA" id="ARBA00008829"/>
    </source>
</evidence>
<dbReference type="InterPro" id="IPR006680">
    <property type="entry name" value="Amidohydro-rel"/>
</dbReference>
<feature type="compositionally biased region" description="Polar residues" evidence="7">
    <location>
        <begin position="557"/>
        <end position="570"/>
    </location>
</feature>
<evidence type="ECO:0000259" key="8">
    <source>
        <dbReference type="Pfam" id="PF01979"/>
    </source>
</evidence>
<dbReference type="InterPro" id="IPR011059">
    <property type="entry name" value="Metal-dep_hydrolase_composite"/>
</dbReference>
<evidence type="ECO:0000313" key="9">
    <source>
        <dbReference type="EMBL" id="KAG9510768.1"/>
    </source>
</evidence>
<dbReference type="SUPFAM" id="SSF51556">
    <property type="entry name" value="Metallo-dependent hydrolases"/>
    <property type="match status" value="1"/>
</dbReference>
<dbReference type="EMBL" id="JAIFTH010000078">
    <property type="protein sequence ID" value="KAG9510768.1"/>
    <property type="molecule type" value="Genomic_DNA"/>
</dbReference>
<evidence type="ECO:0000256" key="1">
    <source>
        <dbReference type="ARBA" id="ARBA00001947"/>
    </source>
</evidence>
<evidence type="ECO:0000313" key="10">
    <source>
        <dbReference type="Proteomes" id="UP000825002"/>
    </source>
</evidence>
<evidence type="ECO:0000256" key="4">
    <source>
        <dbReference type="ARBA" id="ARBA00022801"/>
    </source>
</evidence>
<dbReference type="Proteomes" id="UP000825002">
    <property type="component" value="Unassembled WGS sequence"/>
</dbReference>
<dbReference type="PANTHER" id="PTHR11647:SF1">
    <property type="entry name" value="COLLAPSIN RESPONSE MEDIATOR PROTEIN"/>
    <property type="match status" value="1"/>
</dbReference>
<feature type="compositionally biased region" description="Basic and acidic residues" evidence="7">
    <location>
        <begin position="544"/>
        <end position="553"/>
    </location>
</feature>
<protein>
    <recommendedName>
        <fullName evidence="6">dihydropyrimidinase</fullName>
        <ecNumber evidence="6">3.5.2.2</ecNumber>
    </recommendedName>
</protein>
<evidence type="ECO:0000256" key="7">
    <source>
        <dbReference type="SAM" id="MobiDB-lite"/>
    </source>
</evidence>
<dbReference type="CDD" id="cd01314">
    <property type="entry name" value="D-HYD"/>
    <property type="match status" value="1"/>
</dbReference>
<name>A0ABQ7SBG9_9ACAR</name>
<dbReference type="InterPro" id="IPR032466">
    <property type="entry name" value="Metal_Hydrolase"/>
</dbReference>
<dbReference type="Pfam" id="PF01979">
    <property type="entry name" value="Amidohydro_1"/>
    <property type="match status" value="1"/>
</dbReference>
<evidence type="ECO:0000256" key="5">
    <source>
        <dbReference type="ARBA" id="ARBA00036696"/>
    </source>
</evidence>
<comment type="cofactor">
    <cofactor evidence="1">
        <name>Zn(2+)</name>
        <dbReference type="ChEBI" id="CHEBI:29105"/>
    </cofactor>
</comment>
<dbReference type="Gene3D" id="2.30.40.10">
    <property type="entry name" value="Urease, subunit C, domain 1"/>
    <property type="match status" value="1"/>
</dbReference>
<proteinExistence type="inferred from homology"/>
<feature type="region of interest" description="Disordered" evidence="7">
    <location>
        <begin position="531"/>
        <end position="600"/>
    </location>
</feature>
<dbReference type="InterPro" id="IPR050378">
    <property type="entry name" value="Metallo-dep_Hydrolases_sf"/>
</dbReference>
<dbReference type="PANTHER" id="PTHR11647">
    <property type="entry name" value="HYDRANTOINASE/DIHYDROPYRIMIDINASE FAMILY MEMBER"/>
    <property type="match status" value="1"/>
</dbReference>
<dbReference type="Gene3D" id="3.20.20.140">
    <property type="entry name" value="Metal-dependent hydrolases"/>
    <property type="match status" value="1"/>
</dbReference>